<dbReference type="EMBL" id="AP024450">
    <property type="protein sequence ID" value="BCS30242.1"/>
    <property type="molecule type" value="Genomic_DNA"/>
</dbReference>
<dbReference type="AlphaFoldDB" id="A0A7R7XZ96"/>
<reference evidence="1" key="2">
    <citation type="submission" date="2021-02" db="EMBL/GenBank/DDBJ databases">
        <title>Aspergillus puulaauensis MK2 genome sequence.</title>
        <authorList>
            <person name="Futagami T."/>
            <person name="Mori K."/>
            <person name="Kadooka C."/>
            <person name="Tanaka T."/>
        </authorList>
    </citation>
    <scope>NUCLEOTIDE SEQUENCE</scope>
    <source>
        <strain evidence="1">MK2</strain>
    </source>
</reference>
<dbReference type="Proteomes" id="UP000654913">
    <property type="component" value="Chromosome 8"/>
</dbReference>
<dbReference type="RefSeq" id="XP_041562428.1">
    <property type="nucleotide sequence ID" value="XM_041696838.1"/>
</dbReference>
<evidence type="ECO:0000313" key="2">
    <source>
        <dbReference type="Proteomes" id="UP000654913"/>
    </source>
</evidence>
<keyword evidence="2" id="KW-1185">Reference proteome</keyword>
<dbReference type="PANTHER" id="PTHR28161">
    <property type="entry name" value="ATP SYNTHASE SUBUNIT F, MITOCHONDRIAL"/>
    <property type="match status" value="1"/>
</dbReference>
<name>A0A7R7XZ96_9EURO</name>
<evidence type="ECO:0008006" key="3">
    <source>
        <dbReference type="Google" id="ProtNLM"/>
    </source>
</evidence>
<proteinExistence type="predicted"/>
<accession>A0A7R7XZ96</accession>
<gene>
    <name evidence="1" type="ORF">APUU_80545S</name>
</gene>
<dbReference type="GeneID" id="64980239"/>
<dbReference type="OrthoDB" id="5561579at2759"/>
<organism evidence="1 2">
    <name type="scientific">Aspergillus puulaauensis</name>
    <dbReference type="NCBI Taxonomy" id="1220207"/>
    <lineage>
        <taxon>Eukaryota</taxon>
        <taxon>Fungi</taxon>
        <taxon>Dikarya</taxon>
        <taxon>Ascomycota</taxon>
        <taxon>Pezizomycotina</taxon>
        <taxon>Eurotiomycetes</taxon>
        <taxon>Eurotiomycetidae</taxon>
        <taxon>Eurotiales</taxon>
        <taxon>Aspergillaceae</taxon>
        <taxon>Aspergillus</taxon>
    </lineage>
</organism>
<dbReference type="KEGG" id="apuu:APUU_80545S"/>
<protein>
    <recommendedName>
        <fullName evidence="3">Mitochondrial F1-F0 ATP synthase subunit F of fungi-domain-containing protein</fullName>
    </recommendedName>
</protein>
<dbReference type="InterPro" id="IPR019727">
    <property type="entry name" value="ATP_synth_F0_fsu_mt_fun"/>
</dbReference>
<dbReference type="PANTHER" id="PTHR28161:SF1">
    <property type="entry name" value="ATP SYNTHASE SUBUNIT F, MITOCHONDRIAL"/>
    <property type="match status" value="1"/>
</dbReference>
<reference evidence="1" key="1">
    <citation type="submission" date="2021-01" db="EMBL/GenBank/DDBJ databases">
        <authorList>
            <consortium name="Aspergillus puulaauensis MK2 genome sequencing consortium"/>
            <person name="Kazuki M."/>
            <person name="Futagami T."/>
        </authorList>
    </citation>
    <scope>NUCLEOTIDE SEQUENCE</scope>
    <source>
        <strain evidence="1">MK2</strain>
    </source>
</reference>
<dbReference type="GO" id="GO:0046933">
    <property type="term" value="F:proton-transporting ATP synthase activity, rotational mechanism"/>
    <property type="evidence" value="ECO:0007669"/>
    <property type="project" value="TreeGrafter"/>
</dbReference>
<evidence type="ECO:0000313" key="1">
    <source>
        <dbReference type="EMBL" id="BCS30242.1"/>
    </source>
</evidence>
<sequence length="141" mass="15527">MARCAAPYVLFRQPAFSGTSSHLLSLTIFLPICSRQDHAKMSFVTRRGLSTLIPPKIASPNAIGAARDAARMDRVVNFYAKLPRGAAPEVKPTGLIGRYQARYFGSKPSAAPLAHAIGGILILGYSMEYYFHLRHHKNHPH</sequence>
<dbReference type="Pfam" id="PF10791">
    <property type="entry name" value="F1F0-ATPsyn_F"/>
    <property type="match status" value="1"/>
</dbReference>